<evidence type="ECO:0000256" key="4">
    <source>
        <dbReference type="ARBA" id="ARBA00022679"/>
    </source>
</evidence>
<keyword evidence="11" id="KW-1185">Reference proteome</keyword>
<evidence type="ECO:0000256" key="6">
    <source>
        <dbReference type="ARBA" id="ARBA00022989"/>
    </source>
</evidence>
<name>A0A401H5C9_9APHY</name>
<comment type="pathway">
    <text evidence="2">Secondary metabolite biosynthesis.</text>
</comment>
<feature type="transmembrane region" description="Helical" evidence="8">
    <location>
        <begin position="333"/>
        <end position="349"/>
    </location>
</feature>
<reference evidence="10 11" key="1">
    <citation type="journal article" date="2018" name="Sci. Rep.">
        <title>Genome sequence of the cauliflower mushroom Sparassis crispa (Hanabiratake) and its association with beneficial usage.</title>
        <authorList>
            <person name="Kiyama R."/>
            <person name="Furutani Y."/>
            <person name="Kawaguchi K."/>
            <person name="Nakanishi T."/>
        </authorList>
    </citation>
    <scope>NUCLEOTIDE SEQUENCE [LARGE SCALE GENOMIC DNA]</scope>
</reference>
<evidence type="ECO:0000256" key="8">
    <source>
        <dbReference type="SAM" id="Phobius"/>
    </source>
</evidence>
<comment type="caution">
    <text evidence="10">The sequence shown here is derived from an EMBL/GenBank/DDBJ whole genome shotgun (WGS) entry which is preliminary data.</text>
</comment>
<keyword evidence="7 8" id="KW-0472">Membrane</keyword>
<evidence type="ECO:0000256" key="3">
    <source>
        <dbReference type="ARBA" id="ARBA00007282"/>
    </source>
</evidence>
<dbReference type="STRING" id="139825.A0A401H5C9"/>
<evidence type="ECO:0000313" key="10">
    <source>
        <dbReference type="EMBL" id="GBE89646.1"/>
    </source>
</evidence>
<dbReference type="EMBL" id="BFAD01000016">
    <property type="protein sequence ID" value="GBE89646.1"/>
    <property type="molecule type" value="Genomic_DNA"/>
</dbReference>
<evidence type="ECO:0000256" key="5">
    <source>
        <dbReference type="ARBA" id="ARBA00022692"/>
    </source>
</evidence>
<comment type="similarity">
    <text evidence="3">Belongs to the wax synthase family.</text>
</comment>
<evidence type="ECO:0000313" key="11">
    <source>
        <dbReference type="Proteomes" id="UP000287166"/>
    </source>
</evidence>
<evidence type="ECO:0000259" key="9">
    <source>
        <dbReference type="Pfam" id="PF13813"/>
    </source>
</evidence>
<feature type="transmembrane region" description="Helical" evidence="8">
    <location>
        <begin position="88"/>
        <end position="107"/>
    </location>
</feature>
<dbReference type="GO" id="GO:0006629">
    <property type="term" value="P:lipid metabolic process"/>
    <property type="evidence" value="ECO:0007669"/>
    <property type="project" value="InterPro"/>
</dbReference>
<proteinExistence type="inferred from homology"/>
<dbReference type="Pfam" id="PF13813">
    <property type="entry name" value="MBOAT_2"/>
    <property type="match status" value="1"/>
</dbReference>
<feature type="transmembrane region" description="Helical" evidence="8">
    <location>
        <begin position="289"/>
        <end position="313"/>
    </location>
</feature>
<comment type="subcellular location">
    <subcellularLocation>
        <location evidence="1">Membrane</location>
        <topology evidence="1">Multi-pass membrane protein</topology>
    </subcellularLocation>
</comment>
<feature type="domain" description="Wax synthase" evidence="9">
    <location>
        <begin position="260"/>
        <end position="339"/>
    </location>
</feature>
<evidence type="ECO:0000256" key="1">
    <source>
        <dbReference type="ARBA" id="ARBA00004141"/>
    </source>
</evidence>
<dbReference type="InterPro" id="IPR032805">
    <property type="entry name" value="Wax_synthase_dom"/>
</dbReference>
<gene>
    <name evidence="10" type="ORF">SCP_1603100</name>
</gene>
<keyword evidence="6 8" id="KW-1133">Transmembrane helix</keyword>
<keyword evidence="5 8" id="KW-0812">Transmembrane</keyword>
<dbReference type="InParanoid" id="A0A401H5C9"/>
<keyword evidence="4" id="KW-0808">Transferase</keyword>
<dbReference type="RefSeq" id="XP_027620559.1">
    <property type="nucleotide sequence ID" value="XM_027764758.1"/>
</dbReference>
<dbReference type="GO" id="GO:0016020">
    <property type="term" value="C:membrane"/>
    <property type="evidence" value="ECO:0007669"/>
    <property type="project" value="UniProtKB-SubCell"/>
</dbReference>
<dbReference type="OrthoDB" id="1077582at2759"/>
<sequence>METSRLYSIAHDAFRTIVPALQDRESLTLRTLPNAHLYWIPYLFLAYLVRRENTHLLRILLFPIVVLTTIACTYHYRCDSDAFLIWEFQRGLCPFIVLALSIDFACVREGRFRIGEKKLRPMFGHQEEDNRDHLLPLWLHDALDVGLAFRGIGWDFGDGYLVPSRRPTERGAFLWTTFLEILKKVLIVDFIDSFVKLVPNLGTPSGGSIFFPGLPPIQRYTFSTILNVAIELLMNLGFDVSFNCVTFIGVALHVRDPSYWREFQDKPWLASSLHELWSKRWHQVWRHPFMIVGGYPGGWIAGRVGALMGTFLASGLYHECGIFLLGKGVDHRVTLFFLLHGVGVLLEGVWRKLTGKKVGGIMGRVLVALSLLGLGQILSDSFGLAGIAGATIIPWQLSPTRLLLFPLIRYFIPSF</sequence>
<evidence type="ECO:0000256" key="2">
    <source>
        <dbReference type="ARBA" id="ARBA00005179"/>
    </source>
</evidence>
<dbReference type="Proteomes" id="UP000287166">
    <property type="component" value="Unassembled WGS sequence"/>
</dbReference>
<protein>
    <recommendedName>
        <fullName evidence="9">Wax synthase domain-containing protein</fullName>
    </recommendedName>
</protein>
<feature type="transmembrane region" description="Helical" evidence="8">
    <location>
        <begin position="31"/>
        <end position="49"/>
    </location>
</feature>
<organism evidence="10 11">
    <name type="scientific">Sparassis crispa</name>
    <dbReference type="NCBI Taxonomy" id="139825"/>
    <lineage>
        <taxon>Eukaryota</taxon>
        <taxon>Fungi</taxon>
        <taxon>Dikarya</taxon>
        <taxon>Basidiomycota</taxon>
        <taxon>Agaricomycotina</taxon>
        <taxon>Agaricomycetes</taxon>
        <taxon>Polyporales</taxon>
        <taxon>Sparassidaceae</taxon>
        <taxon>Sparassis</taxon>
    </lineage>
</organism>
<feature type="transmembrane region" description="Helical" evidence="8">
    <location>
        <begin position="56"/>
        <end position="76"/>
    </location>
</feature>
<dbReference type="AlphaFoldDB" id="A0A401H5C9"/>
<evidence type="ECO:0000256" key="7">
    <source>
        <dbReference type="ARBA" id="ARBA00023136"/>
    </source>
</evidence>
<dbReference type="GeneID" id="38786563"/>
<accession>A0A401H5C9</accession>
<dbReference type="PANTHER" id="PTHR31595:SF57">
    <property type="entry name" value="OS04G0481900 PROTEIN"/>
    <property type="match status" value="1"/>
</dbReference>
<dbReference type="InterPro" id="IPR044851">
    <property type="entry name" value="Wax_synthase"/>
</dbReference>
<dbReference type="PANTHER" id="PTHR31595">
    <property type="entry name" value="LONG-CHAIN-ALCOHOL O-FATTY-ACYLTRANSFERASE 3-RELATED"/>
    <property type="match status" value="1"/>
</dbReference>
<dbReference type="GO" id="GO:0008374">
    <property type="term" value="F:O-acyltransferase activity"/>
    <property type="evidence" value="ECO:0007669"/>
    <property type="project" value="InterPro"/>
</dbReference>